<organism evidence="7 8">
    <name type="scientific">Sinomonas flava</name>
    <dbReference type="NCBI Taxonomy" id="496857"/>
    <lineage>
        <taxon>Bacteria</taxon>
        <taxon>Bacillati</taxon>
        <taxon>Actinomycetota</taxon>
        <taxon>Actinomycetes</taxon>
        <taxon>Micrococcales</taxon>
        <taxon>Micrococcaceae</taxon>
        <taxon>Sinomonas</taxon>
    </lineage>
</organism>
<dbReference type="PANTHER" id="PTHR30146">
    <property type="entry name" value="LACI-RELATED TRANSCRIPTIONAL REPRESSOR"/>
    <property type="match status" value="1"/>
</dbReference>
<evidence type="ECO:0000259" key="6">
    <source>
        <dbReference type="PROSITE" id="PS50943"/>
    </source>
</evidence>
<evidence type="ECO:0000256" key="4">
    <source>
        <dbReference type="SAM" id="MobiDB-lite"/>
    </source>
</evidence>
<gene>
    <name evidence="7" type="ORF">GCM10009849_01210</name>
</gene>
<accession>A0ABN3BJA4</accession>
<dbReference type="SUPFAM" id="SSF47413">
    <property type="entry name" value="lambda repressor-like DNA-binding domains"/>
    <property type="match status" value="1"/>
</dbReference>
<dbReference type="RefSeq" id="WP_344297468.1">
    <property type="nucleotide sequence ID" value="NZ_BAAAQW010000001.1"/>
</dbReference>
<dbReference type="Pfam" id="PF00356">
    <property type="entry name" value="LacI"/>
    <property type="match status" value="1"/>
</dbReference>
<keyword evidence="1" id="KW-0805">Transcription regulation</keyword>
<proteinExistence type="predicted"/>
<dbReference type="PROSITE" id="PS50932">
    <property type="entry name" value="HTH_LACI_2"/>
    <property type="match status" value="1"/>
</dbReference>
<dbReference type="InterPro" id="IPR000843">
    <property type="entry name" value="HTH_LacI"/>
</dbReference>
<dbReference type="SMART" id="SM00354">
    <property type="entry name" value="HTH_LACI"/>
    <property type="match status" value="1"/>
</dbReference>
<dbReference type="Gene3D" id="3.40.50.2300">
    <property type="match status" value="2"/>
</dbReference>
<feature type="compositionally biased region" description="Polar residues" evidence="4">
    <location>
        <begin position="354"/>
        <end position="368"/>
    </location>
</feature>
<dbReference type="InterPro" id="IPR028082">
    <property type="entry name" value="Peripla_BP_I"/>
</dbReference>
<evidence type="ECO:0000313" key="7">
    <source>
        <dbReference type="EMBL" id="GAA2196373.1"/>
    </source>
</evidence>
<evidence type="ECO:0000256" key="1">
    <source>
        <dbReference type="ARBA" id="ARBA00023015"/>
    </source>
</evidence>
<feature type="domain" description="HTH lacI-type" evidence="5">
    <location>
        <begin position="13"/>
        <end position="56"/>
    </location>
</feature>
<dbReference type="InterPro" id="IPR001387">
    <property type="entry name" value="Cro/C1-type_HTH"/>
</dbReference>
<dbReference type="EMBL" id="BAAAQW010000001">
    <property type="protein sequence ID" value="GAA2196373.1"/>
    <property type="molecule type" value="Genomic_DNA"/>
</dbReference>
<dbReference type="PROSITE" id="PS50943">
    <property type="entry name" value="HTH_CROC1"/>
    <property type="match status" value="1"/>
</dbReference>
<dbReference type="PANTHER" id="PTHR30146:SF153">
    <property type="entry name" value="LACTOSE OPERON REPRESSOR"/>
    <property type="match status" value="1"/>
</dbReference>
<dbReference type="InterPro" id="IPR010982">
    <property type="entry name" value="Lambda_DNA-bd_dom_sf"/>
</dbReference>
<feature type="region of interest" description="Disordered" evidence="4">
    <location>
        <begin position="341"/>
        <end position="368"/>
    </location>
</feature>
<dbReference type="GO" id="GO:0003677">
    <property type="term" value="F:DNA binding"/>
    <property type="evidence" value="ECO:0007669"/>
    <property type="project" value="UniProtKB-KW"/>
</dbReference>
<keyword evidence="8" id="KW-1185">Reference proteome</keyword>
<dbReference type="Gene3D" id="1.10.260.40">
    <property type="entry name" value="lambda repressor-like DNA-binding domains"/>
    <property type="match status" value="1"/>
</dbReference>
<keyword evidence="3" id="KW-0804">Transcription</keyword>
<dbReference type="CDD" id="cd01392">
    <property type="entry name" value="HTH_LacI"/>
    <property type="match status" value="1"/>
</dbReference>
<feature type="domain" description="HTH cro/C1-type" evidence="6">
    <location>
        <begin position="14"/>
        <end position="57"/>
    </location>
</feature>
<dbReference type="InterPro" id="IPR046335">
    <property type="entry name" value="LacI/GalR-like_sensor"/>
</dbReference>
<dbReference type="SUPFAM" id="SSF53822">
    <property type="entry name" value="Periplasmic binding protein-like I"/>
    <property type="match status" value="1"/>
</dbReference>
<dbReference type="Pfam" id="PF13377">
    <property type="entry name" value="Peripla_BP_3"/>
    <property type="match status" value="1"/>
</dbReference>
<dbReference type="Proteomes" id="UP001500432">
    <property type="component" value="Unassembled WGS sequence"/>
</dbReference>
<protein>
    <submittedName>
        <fullName evidence="7">LacI family DNA-binding transcriptional regulator</fullName>
    </submittedName>
</protein>
<keyword evidence="2 7" id="KW-0238">DNA-binding</keyword>
<dbReference type="PROSITE" id="PS00356">
    <property type="entry name" value="HTH_LACI_1"/>
    <property type="match status" value="1"/>
</dbReference>
<comment type="caution">
    <text evidence="7">The sequence shown here is derived from an EMBL/GenBank/DDBJ whole genome shotgun (WGS) entry which is preliminary data.</text>
</comment>
<evidence type="ECO:0000313" key="8">
    <source>
        <dbReference type="Proteomes" id="UP001500432"/>
    </source>
</evidence>
<reference evidence="7 8" key="1">
    <citation type="journal article" date="2019" name="Int. J. Syst. Evol. Microbiol.">
        <title>The Global Catalogue of Microorganisms (GCM) 10K type strain sequencing project: providing services to taxonomists for standard genome sequencing and annotation.</title>
        <authorList>
            <consortium name="The Broad Institute Genomics Platform"/>
            <consortium name="The Broad Institute Genome Sequencing Center for Infectious Disease"/>
            <person name="Wu L."/>
            <person name="Ma J."/>
        </authorList>
    </citation>
    <scope>NUCLEOTIDE SEQUENCE [LARGE SCALE GENOMIC DNA]</scope>
    <source>
        <strain evidence="7 8">JCM 16034</strain>
    </source>
</reference>
<evidence type="ECO:0000259" key="5">
    <source>
        <dbReference type="PROSITE" id="PS50932"/>
    </source>
</evidence>
<name>A0ABN3BJA4_9MICC</name>
<evidence type="ECO:0000256" key="3">
    <source>
        <dbReference type="ARBA" id="ARBA00023163"/>
    </source>
</evidence>
<evidence type="ECO:0000256" key="2">
    <source>
        <dbReference type="ARBA" id="ARBA00023125"/>
    </source>
</evidence>
<sequence>MATATRTATKAKSTLAEVARLAGVSAPTVSKVVNGRGDVAPETREKVLAALAKVGYSSPGQRRVAAPGPDVVEVAFDALTSAYTTDVLTGILDYAAVAGVEVMVSVTGGTSGAGLGPERRAQRMLDQGRAGLIVVTSAFSEAQLSAFRRHGIPVVVIDPQNPPPSDVVSVGATNWAGGKAAAEHLVALGHERIGYLGGPEGAECNQARLHGYMSVLMSHGIAVKPERIVHGKFRSEHGIEGLKRLLSLSEPPTAIFAASDSIAVGVLREARRQGIRVPEDLSLVGFDGTAQAEDSVPALTSVSQPLQEMGRSALRSVLRQAHGEPLDSHRVELATELVVRESTAPPAAPDPSRISRQSASSDGSRPST</sequence>